<evidence type="ECO:0000259" key="2">
    <source>
        <dbReference type="Pfam" id="PF20789"/>
    </source>
</evidence>
<dbReference type="InterPro" id="IPR042171">
    <property type="entry name" value="Acyl-CoA_hotdog"/>
</dbReference>
<feature type="domain" description="Acyl-CoA thioesterase-like C-terminal" evidence="2">
    <location>
        <begin position="135"/>
        <end position="271"/>
    </location>
</feature>
<feature type="domain" description="Acyl-CoA thioesterase-like N-terminal HotDog" evidence="1">
    <location>
        <begin position="30"/>
        <end position="112"/>
    </location>
</feature>
<dbReference type="InterPro" id="IPR029069">
    <property type="entry name" value="HotDog_dom_sf"/>
</dbReference>
<dbReference type="OrthoDB" id="4370297at2"/>
<name>A7HPA6_PARL1</name>
<reference evidence="3 4" key="1">
    <citation type="journal article" date="2011" name="Stand. Genomic Sci.">
        <title>Complete genome sequence of Parvibaculum lavamentivorans type strain (DS-1(T)).</title>
        <authorList>
            <person name="Schleheck D."/>
            <person name="Weiss M."/>
            <person name="Pitluck S."/>
            <person name="Bruce D."/>
            <person name="Land M.L."/>
            <person name="Han S."/>
            <person name="Saunders E."/>
            <person name="Tapia R."/>
            <person name="Detter C."/>
            <person name="Brettin T."/>
            <person name="Han J."/>
            <person name="Woyke T."/>
            <person name="Goodwin L."/>
            <person name="Pennacchio L."/>
            <person name="Nolan M."/>
            <person name="Cook A.M."/>
            <person name="Kjelleberg S."/>
            <person name="Thomas T."/>
        </authorList>
    </citation>
    <scope>NUCLEOTIDE SEQUENCE [LARGE SCALE GENOMIC DNA]</scope>
    <source>
        <strain evidence="4">DS-1 / DSM 13023 / NCIMB 13966</strain>
    </source>
</reference>
<evidence type="ECO:0000313" key="3">
    <source>
        <dbReference type="EMBL" id="ABS61739.1"/>
    </source>
</evidence>
<dbReference type="KEGG" id="pla:Plav_0116"/>
<evidence type="ECO:0000259" key="1">
    <source>
        <dbReference type="Pfam" id="PF13622"/>
    </source>
</evidence>
<dbReference type="SUPFAM" id="SSF54637">
    <property type="entry name" value="Thioesterase/thiol ester dehydrase-isomerase"/>
    <property type="match status" value="2"/>
</dbReference>
<dbReference type="Gene3D" id="2.40.160.210">
    <property type="entry name" value="Acyl-CoA thioesterase, double hotdog domain"/>
    <property type="match status" value="1"/>
</dbReference>
<dbReference type="AlphaFoldDB" id="A7HPA6"/>
<gene>
    <name evidence="3" type="ordered locus">Plav_0116</name>
</gene>
<dbReference type="Pfam" id="PF20789">
    <property type="entry name" value="4HBT_3C"/>
    <property type="match status" value="1"/>
</dbReference>
<dbReference type="EMBL" id="CP000774">
    <property type="protein sequence ID" value="ABS61739.1"/>
    <property type="molecule type" value="Genomic_DNA"/>
</dbReference>
<evidence type="ECO:0000313" key="4">
    <source>
        <dbReference type="Proteomes" id="UP000006377"/>
    </source>
</evidence>
<sequence length="274" mass="29936">MNAIPPNHPLDIAMRLTPTDDGRLKGTTSDEYWNMMGPFGGTTASLMLKAALDAPARIGDPVALTVNFCAPIAKGDFFIDLKETRTNRSTQHWSMELSQENGIAATATAVFAKRRETWAYQPAAMPAIPPHETLAPMNTEGRNAWLSRYDLRFAEGAMNFEARADDDPAPSRSLLWVADKPARPLDFVSLASLADTFIVRIFLVRGRMVPAGTVSLTTYFHTDAAGLAAQGDAPLVGMADTKTFRQGYFDQSAELWGGDGRLLATSVQTVYFKE</sequence>
<proteinExistence type="predicted"/>
<accession>A7HPA6</accession>
<dbReference type="Proteomes" id="UP000006377">
    <property type="component" value="Chromosome"/>
</dbReference>
<keyword evidence="4" id="KW-1185">Reference proteome</keyword>
<dbReference type="Pfam" id="PF13622">
    <property type="entry name" value="4HBT_3"/>
    <property type="match status" value="1"/>
</dbReference>
<dbReference type="STRING" id="402881.Plav_0116"/>
<dbReference type="CDD" id="cd03440">
    <property type="entry name" value="hot_dog"/>
    <property type="match status" value="1"/>
</dbReference>
<dbReference type="InterPro" id="IPR049449">
    <property type="entry name" value="TesB_ACOT8-like_N"/>
</dbReference>
<protein>
    <recommendedName>
        <fullName evidence="5">Acyl-CoA thioesterase</fullName>
    </recommendedName>
</protein>
<dbReference type="HOGENOM" id="CLU_060311_0_0_5"/>
<dbReference type="InterPro" id="IPR049450">
    <property type="entry name" value="ACOT8-like_C"/>
</dbReference>
<evidence type="ECO:0008006" key="5">
    <source>
        <dbReference type="Google" id="ProtNLM"/>
    </source>
</evidence>
<organism evidence="3 4">
    <name type="scientific">Parvibaculum lavamentivorans (strain DS-1 / DSM 13023 / NCIMB 13966)</name>
    <dbReference type="NCBI Taxonomy" id="402881"/>
    <lineage>
        <taxon>Bacteria</taxon>
        <taxon>Pseudomonadati</taxon>
        <taxon>Pseudomonadota</taxon>
        <taxon>Alphaproteobacteria</taxon>
        <taxon>Hyphomicrobiales</taxon>
        <taxon>Parvibaculaceae</taxon>
        <taxon>Parvibaculum</taxon>
    </lineage>
</organism>
<dbReference type="RefSeq" id="WP_011995030.1">
    <property type="nucleotide sequence ID" value="NC_009719.1"/>
</dbReference>
<dbReference type="eggNOG" id="COG2050">
    <property type="taxonomic scope" value="Bacteria"/>
</dbReference>